<dbReference type="Proteomes" id="UP000324222">
    <property type="component" value="Unassembled WGS sequence"/>
</dbReference>
<feature type="transmembrane region" description="Helical" evidence="1">
    <location>
        <begin position="54"/>
        <end position="76"/>
    </location>
</feature>
<evidence type="ECO:0000256" key="1">
    <source>
        <dbReference type="SAM" id="Phobius"/>
    </source>
</evidence>
<comment type="caution">
    <text evidence="2">The sequence shown here is derived from an EMBL/GenBank/DDBJ whole genome shotgun (WGS) entry which is preliminary data.</text>
</comment>
<protein>
    <submittedName>
        <fullName evidence="2">Uncharacterized protein</fullName>
    </submittedName>
</protein>
<sequence length="98" mass="11177">MCGRLPDPTLTTLSTTPPPLTIYILVKKKFGFIIAFPYHIFLKICFFLSPYSNLLISCIIILLSVVFISLLLFSFFQALSFSLLASTHLSLYKAYRYV</sequence>
<evidence type="ECO:0000313" key="2">
    <source>
        <dbReference type="EMBL" id="MPC33547.1"/>
    </source>
</evidence>
<dbReference type="AlphaFoldDB" id="A0A5B7EJX4"/>
<feature type="transmembrane region" description="Helical" evidence="1">
    <location>
        <begin position="20"/>
        <end position="42"/>
    </location>
</feature>
<accession>A0A5B7EJX4</accession>
<keyword evidence="1" id="KW-0472">Membrane</keyword>
<dbReference type="EMBL" id="VSRR010002856">
    <property type="protein sequence ID" value="MPC33547.1"/>
    <property type="molecule type" value="Genomic_DNA"/>
</dbReference>
<keyword evidence="1" id="KW-1133">Transmembrane helix</keyword>
<keyword evidence="3" id="KW-1185">Reference proteome</keyword>
<name>A0A5B7EJX4_PORTR</name>
<organism evidence="2 3">
    <name type="scientific">Portunus trituberculatus</name>
    <name type="common">Swimming crab</name>
    <name type="synonym">Neptunus trituberculatus</name>
    <dbReference type="NCBI Taxonomy" id="210409"/>
    <lineage>
        <taxon>Eukaryota</taxon>
        <taxon>Metazoa</taxon>
        <taxon>Ecdysozoa</taxon>
        <taxon>Arthropoda</taxon>
        <taxon>Crustacea</taxon>
        <taxon>Multicrustacea</taxon>
        <taxon>Malacostraca</taxon>
        <taxon>Eumalacostraca</taxon>
        <taxon>Eucarida</taxon>
        <taxon>Decapoda</taxon>
        <taxon>Pleocyemata</taxon>
        <taxon>Brachyura</taxon>
        <taxon>Eubrachyura</taxon>
        <taxon>Portunoidea</taxon>
        <taxon>Portunidae</taxon>
        <taxon>Portuninae</taxon>
        <taxon>Portunus</taxon>
    </lineage>
</organism>
<evidence type="ECO:0000313" key="3">
    <source>
        <dbReference type="Proteomes" id="UP000324222"/>
    </source>
</evidence>
<proteinExistence type="predicted"/>
<keyword evidence="1" id="KW-0812">Transmembrane</keyword>
<gene>
    <name evidence="2" type="ORF">E2C01_026902</name>
</gene>
<reference evidence="2 3" key="1">
    <citation type="submission" date="2019-05" db="EMBL/GenBank/DDBJ databases">
        <title>Another draft genome of Portunus trituberculatus and its Hox gene families provides insights of decapod evolution.</title>
        <authorList>
            <person name="Jeong J.-H."/>
            <person name="Song I."/>
            <person name="Kim S."/>
            <person name="Choi T."/>
            <person name="Kim D."/>
            <person name="Ryu S."/>
            <person name="Kim W."/>
        </authorList>
    </citation>
    <scope>NUCLEOTIDE SEQUENCE [LARGE SCALE GENOMIC DNA]</scope>
    <source>
        <tissue evidence="2">Muscle</tissue>
    </source>
</reference>